<dbReference type="Proteomes" id="UP000033434">
    <property type="component" value="Unassembled WGS sequence"/>
</dbReference>
<keyword evidence="2" id="KW-0560">Oxidoreductase</keyword>
<dbReference type="EMBL" id="AUXW01000177">
    <property type="protein sequence ID" value="KKE81780.1"/>
    <property type="molecule type" value="Genomic_DNA"/>
</dbReference>
<dbReference type="SUPFAM" id="SSF51735">
    <property type="entry name" value="NAD(P)-binding Rossmann-fold domains"/>
    <property type="match status" value="1"/>
</dbReference>
<comment type="caution">
    <text evidence="3">The sequence shown here is derived from an EMBL/GenBank/DDBJ whole genome shotgun (WGS) entry which is preliminary data.</text>
</comment>
<dbReference type="InterPro" id="IPR036291">
    <property type="entry name" value="NAD(P)-bd_dom_sf"/>
</dbReference>
<evidence type="ECO:0000313" key="3">
    <source>
        <dbReference type="EMBL" id="KKE81780.1"/>
    </source>
</evidence>
<dbReference type="InterPro" id="IPR002347">
    <property type="entry name" value="SDR_fam"/>
</dbReference>
<proteinExistence type="inferred from homology"/>
<evidence type="ECO:0000256" key="2">
    <source>
        <dbReference type="ARBA" id="ARBA00023002"/>
    </source>
</evidence>
<dbReference type="AlphaFoldDB" id="A0A0F6A6H9"/>
<evidence type="ECO:0000313" key="4">
    <source>
        <dbReference type="Proteomes" id="UP000033434"/>
    </source>
</evidence>
<reference evidence="3 4" key="1">
    <citation type="journal article" date="2015" name="BMC Genomics">
        <title>Genome mining reveals unlocked bioactive potential of marine Gram-negative bacteria.</title>
        <authorList>
            <person name="Machado H."/>
            <person name="Sonnenschein E.C."/>
            <person name="Melchiorsen J."/>
            <person name="Gram L."/>
        </authorList>
    </citation>
    <scope>NUCLEOTIDE SEQUENCE [LARGE SCALE GENOMIC DNA]</scope>
    <source>
        <strain evidence="3 4">S4054</strain>
    </source>
</reference>
<evidence type="ECO:0008006" key="5">
    <source>
        <dbReference type="Google" id="ProtNLM"/>
    </source>
</evidence>
<comment type="similarity">
    <text evidence="1">Belongs to the short-chain dehydrogenases/reductases (SDR) family.</text>
</comment>
<evidence type="ECO:0000256" key="1">
    <source>
        <dbReference type="ARBA" id="ARBA00006484"/>
    </source>
</evidence>
<dbReference type="PRINTS" id="PR00081">
    <property type="entry name" value="GDHRDH"/>
</dbReference>
<accession>A0A0F6A6H9</accession>
<organism evidence="3 4">
    <name type="scientific">Pseudoalteromonas luteoviolacea S4054</name>
    <dbReference type="NCBI Taxonomy" id="1129367"/>
    <lineage>
        <taxon>Bacteria</taxon>
        <taxon>Pseudomonadati</taxon>
        <taxon>Pseudomonadota</taxon>
        <taxon>Gammaproteobacteria</taxon>
        <taxon>Alteromonadales</taxon>
        <taxon>Pseudoalteromonadaceae</taxon>
        <taxon>Pseudoalteromonas</taxon>
    </lineage>
</organism>
<dbReference type="GO" id="GO:0048038">
    <property type="term" value="F:quinone binding"/>
    <property type="evidence" value="ECO:0007669"/>
    <property type="project" value="TreeGrafter"/>
</dbReference>
<sequence length="273" mass="29050">MSQKHSRAFGVMWPLKRRSIVMETMNIDGAPLRILVLGATSDLGQKTCLDLANKGYELLLIGRNEKTLGALAESLPGQHKTAVADLNMPDELTPLIIDNAKQYGAFKGAVFCAGVHAMTTLRQSSYADFEQIYRVNCGGALAMIKAFTRKSVRNTAGTTSLVLLSSVSQSAGEAGISGYAASKGALGSLSRCAALELAKDRVLVNCIAAGMIQTKLNDGYQGMAQPGHFEKLASMHPLGFGSPEHVSKEIINLLESEWTTGSTVYVDGGYTCA</sequence>
<gene>
    <name evidence="3" type="ORF">N479_21355</name>
</gene>
<dbReference type="InterPro" id="IPR020904">
    <property type="entry name" value="Sc_DH/Rdtase_CS"/>
</dbReference>
<dbReference type="GO" id="GO:0016616">
    <property type="term" value="F:oxidoreductase activity, acting on the CH-OH group of donors, NAD or NADP as acceptor"/>
    <property type="evidence" value="ECO:0007669"/>
    <property type="project" value="TreeGrafter"/>
</dbReference>
<dbReference type="PANTHER" id="PTHR42760:SF133">
    <property type="entry name" value="3-OXOACYL-[ACYL-CARRIER-PROTEIN] REDUCTASE"/>
    <property type="match status" value="1"/>
</dbReference>
<dbReference type="PATRIC" id="fig|1129367.4.peg.4437"/>
<protein>
    <recommendedName>
        <fullName evidence="5">Short-chain dehydrogenase</fullName>
    </recommendedName>
</protein>
<dbReference type="CDD" id="cd05233">
    <property type="entry name" value="SDR_c"/>
    <property type="match status" value="1"/>
</dbReference>
<dbReference type="PANTHER" id="PTHR42760">
    <property type="entry name" value="SHORT-CHAIN DEHYDROGENASES/REDUCTASES FAMILY MEMBER"/>
    <property type="match status" value="1"/>
</dbReference>
<name>A0A0F6A6H9_9GAMM</name>
<dbReference type="GO" id="GO:0006633">
    <property type="term" value="P:fatty acid biosynthetic process"/>
    <property type="evidence" value="ECO:0007669"/>
    <property type="project" value="TreeGrafter"/>
</dbReference>
<dbReference type="PROSITE" id="PS00061">
    <property type="entry name" value="ADH_SHORT"/>
    <property type="match status" value="1"/>
</dbReference>
<dbReference type="Pfam" id="PF13561">
    <property type="entry name" value="adh_short_C2"/>
    <property type="match status" value="1"/>
</dbReference>
<dbReference type="Gene3D" id="3.40.50.720">
    <property type="entry name" value="NAD(P)-binding Rossmann-like Domain"/>
    <property type="match status" value="1"/>
</dbReference>